<dbReference type="Pfam" id="PF03432">
    <property type="entry name" value="Relaxase"/>
    <property type="match status" value="1"/>
</dbReference>
<name>A0A316WC52_9FLAO</name>
<gene>
    <name evidence="2" type="ORF">C1634_020525</name>
</gene>
<evidence type="ECO:0000313" key="2">
    <source>
        <dbReference type="EMBL" id="PWN59002.1"/>
    </source>
</evidence>
<accession>A0A316WC52</accession>
<organism evidence="2 3">
    <name type="scientific">Chryseobacterium viscerum</name>
    <dbReference type="NCBI Taxonomy" id="1037377"/>
    <lineage>
        <taxon>Bacteria</taxon>
        <taxon>Pseudomonadati</taxon>
        <taxon>Bacteroidota</taxon>
        <taxon>Flavobacteriia</taxon>
        <taxon>Flavobacteriales</taxon>
        <taxon>Weeksellaceae</taxon>
        <taxon>Chryseobacterium group</taxon>
        <taxon>Chryseobacterium</taxon>
    </lineage>
</organism>
<dbReference type="EMBL" id="PPEG02000009">
    <property type="protein sequence ID" value="PWN59002.1"/>
    <property type="molecule type" value="Genomic_DNA"/>
</dbReference>
<reference evidence="2 3" key="1">
    <citation type="submission" date="2018-04" db="EMBL/GenBank/DDBJ databases">
        <title>Chryseobacterium oncorhynchi 701B-08T from rainbow trout, and Chryseobacterium viscerum 687B-08T from diseased fish.</title>
        <authorList>
            <person name="Jeong J.-J."/>
            <person name="Lee Y.J."/>
            <person name="Pathiraja D."/>
            <person name="Park B."/>
            <person name="Choi I.-G."/>
            <person name="Kim K.D."/>
        </authorList>
    </citation>
    <scope>NUCLEOTIDE SEQUENCE [LARGE SCALE GENOMIC DNA]</scope>
    <source>
        <strain evidence="2 3">687B-08</strain>
    </source>
</reference>
<proteinExistence type="predicted"/>
<protein>
    <submittedName>
        <fullName evidence="2">Relaxase</fullName>
    </submittedName>
</protein>
<feature type="domain" description="MobA/VirD2-like nuclease" evidence="1">
    <location>
        <begin position="17"/>
        <end position="148"/>
    </location>
</feature>
<dbReference type="RefSeq" id="WP_103235579.1">
    <property type="nucleotide sequence ID" value="NZ_PPEG02000009.1"/>
</dbReference>
<comment type="caution">
    <text evidence="2">The sequence shown here is derived from an EMBL/GenBank/DDBJ whole genome shotgun (WGS) entry which is preliminary data.</text>
</comment>
<evidence type="ECO:0000259" key="1">
    <source>
        <dbReference type="Pfam" id="PF03432"/>
    </source>
</evidence>
<dbReference type="InterPro" id="IPR005094">
    <property type="entry name" value="Endonuclease_MobA/VirD2"/>
</dbReference>
<dbReference type="AlphaFoldDB" id="A0A316WC52"/>
<evidence type="ECO:0000313" key="3">
    <source>
        <dbReference type="Proteomes" id="UP000236413"/>
    </source>
</evidence>
<sequence>MNNSATTRTITKIALEYNANDKGTAEMVASGYLLSDTAEGQFNEMKTVAERNTKVNKWALTGYISQPDEIGRKLTDEEFKQIAIEALAKVGLTNKNQYRLDIHNSTKHKHIHFVANRIDISGKCTVKAHYIGKRFGEAVREVCKEKGLLTDVEIGIQKKAEMLKNLTETLKAVEDFDALVFKMKEKGFEIQLSSNVKDGISGMRIVMEKDKNHQTERVYKAGYKLSEISNRLKISEIKSLFEVKNAVREAEKSTENWKEFRASLHQKGFSVKIQYKEEFKPNQKNEIQDVWIGKTEQLGNNKQKNGLLFNQYKGFSLSEIDSNFQDLIKSMSGTSEINSLNTQPQSPSKESVAEIAGELLEELLKPNYVAQNDDELWKKKRKSR</sequence>
<dbReference type="Proteomes" id="UP000236413">
    <property type="component" value="Unassembled WGS sequence"/>
</dbReference>